<evidence type="ECO:0000313" key="8">
    <source>
        <dbReference type="Proteomes" id="UP000678513"/>
    </source>
</evidence>
<dbReference type="Pfam" id="PF00440">
    <property type="entry name" value="TetR_N"/>
    <property type="match status" value="1"/>
</dbReference>
<keyword evidence="3" id="KW-0804">Transcription</keyword>
<evidence type="ECO:0000259" key="6">
    <source>
        <dbReference type="PROSITE" id="PS50977"/>
    </source>
</evidence>
<keyword evidence="8" id="KW-1185">Reference proteome</keyword>
<proteinExistence type="predicted"/>
<dbReference type="EMBL" id="CP072384">
    <property type="protein sequence ID" value="QUC08048.1"/>
    <property type="molecule type" value="Genomic_DNA"/>
</dbReference>
<accession>A0ABX7Y6D0</accession>
<feature type="compositionally biased region" description="Low complexity" evidence="5">
    <location>
        <begin position="43"/>
        <end position="56"/>
    </location>
</feature>
<dbReference type="Pfam" id="PF16859">
    <property type="entry name" value="TetR_C_11"/>
    <property type="match status" value="1"/>
</dbReference>
<dbReference type="SUPFAM" id="SSF48498">
    <property type="entry name" value="Tetracyclin repressor-like, C-terminal domain"/>
    <property type="match status" value="1"/>
</dbReference>
<dbReference type="InterPro" id="IPR009057">
    <property type="entry name" value="Homeodomain-like_sf"/>
</dbReference>
<keyword evidence="1" id="KW-0805">Transcription regulation</keyword>
<dbReference type="InterPro" id="IPR050109">
    <property type="entry name" value="HTH-type_TetR-like_transc_reg"/>
</dbReference>
<feature type="region of interest" description="Disordered" evidence="5">
    <location>
        <begin position="1"/>
        <end position="64"/>
    </location>
</feature>
<sequence>MPPRETTGRDGETGDAQASSRRGNRRRRGPHDDNQRGGSGTWTSPVSRPRPTGSSRGRPRNPDAEGRIMQAVLALLTQKGYSGLRIDDVARLSGVAKTTIYRRWSSLAHLVVDTMAQSIGDRSFTPTHDPVADLRRICAMLAESVSAGANSWLAAALDIHRQPDEELRARYRERIIDPPRRLLTDTLTRVRDAGLLNVTTAPEDLADLLIGGAIYRLAILHTPLGTAQISTILDGIVTNGTNDRPRHHHNPAKSTQQRTSPKDASAH</sequence>
<dbReference type="PANTHER" id="PTHR30055">
    <property type="entry name" value="HTH-TYPE TRANSCRIPTIONAL REGULATOR RUTR"/>
    <property type="match status" value="1"/>
</dbReference>
<dbReference type="SUPFAM" id="SSF46689">
    <property type="entry name" value="Homeodomain-like"/>
    <property type="match status" value="1"/>
</dbReference>
<dbReference type="RefSeq" id="WP_212323492.1">
    <property type="nucleotide sequence ID" value="NZ_AP024463.1"/>
</dbReference>
<dbReference type="Gene3D" id="1.10.357.10">
    <property type="entry name" value="Tetracycline Repressor, domain 2"/>
    <property type="match status" value="1"/>
</dbReference>
<evidence type="ECO:0000256" key="2">
    <source>
        <dbReference type="ARBA" id="ARBA00023125"/>
    </source>
</evidence>
<feature type="region of interest" description="Disordered" evidence="5">
    <location>
        <begin position="240"/>
        <end position="267"/>
    </location>
</feature>
<feature type="compositionally biased region" description="Basic and acidic residues" evidence="5">
    <location>
        <begin position="1"/>
        <end position="12"/>
    </location>
</feature>
<protein>
    <submittedName>
        <fullName evidence="7">TetR/AcrR family transcriptional regulator</fullName>
    </submittedName>
</protein>
<feature type="domain" description="HTH tetR-type" evidence="6">
    <location>
        <begin position="62"/>
        <end position="122"/>
    </location>
</feature>
<name>A0ABX7Y6D0_9ACTN</name>
<dbReference type="Proteomes" id="UP000678513">
    <property type="component" value="Chromosome"/>
</dbReference>
<evidence type="ECO:0000256" key="1">
    <source>
        <dbReference type="ARBA" id="ARBA00023015"/>
    </source>
</evidence>
<dbReference type="InterPro" id="IPR001647">
    <property type="entry name" value="HTH_TetR"/>
</dbReference>
<dbReference type="InterPro" id="IPR036271">
    <property type="entry name" value="Tet_transcr_reg_TetR-rel_C_sf"/>
</dbReference>
<evidence type="ECO:0000256" key="3">
    <source>
        <dbReference type="ARBA" id="ARBA00023163"/>
    </source>
</evidence>
<evidence type="ECO:0000256" key="4">
    <source>
        <dbReference type="PROSITE-ProRule" id="PRU00335"/>
    </source>
</evidence>
<evidence type="ECO:0000313" key="7">
    <source>
        <dbReference type="EMBL" id="QUC08048.1"/>
    </source>
</evidence>
<gene>
    <name evidence="7" type="ORF">J5A65_14260</name>
</gene>
<evidence type="ECO:0000256" key="5">
    <source>
        <dbReference type="SAM" id="MobiDB-lite"/>
    </source>
</evidence>
<keyword evidence="2 4" id="KW-0238">DNA-binding</keyword>
<feature type="DNA-binding region" description="H-T-H motif" evidence="4">
    <location>
        <begin position="85"/>
        <end position="104"/>
    </location>
</feature>
<dbReference type="PANTHER" id="PTHR30055:SF148">
    <property type="entry name" value="TETR-FAMILY TRANSCRIPTIONAL REGULATOR"/>
    <property type="match status" value="1"/>
</dbReference>
<dbReference type="PROSITE" id="PS50977">
    <property type="entry name" value="HTH_TETR_2"/>
    <property type="match status" value="1"/>
</dbReference>
<reference evidence="7 8" key="1">
    <citation type="submission" date="2021-03" db="EMBL/GenBank/DDBJ databases">
        <title>Human Oral Microbial Genomes.</title>
        <authorList>
            <person name="Johnston C.D."/>
            <person name="Chen T."/>
            <person name="Dewhirst F.E."/>
        </authorList>
    </citation>
    <scope>NUCLEOTIDE SEQUENCE [LARGE SCALE GENOMIC DNA]</scope>
    <source>
        <strain evidence="7 8">DSMZ 100122</strain>
    </source>
</reference>
<dbReference type="InterPro" id="IPR011075">
    <property type="entry name" value="TetR_C"/>
</dbReference>
<organism evidence="7 8">
    <name type="scientific">Arachnia rubra</name>
    <dbReference type="NCBI Taxonomy" id="1547448"/>
    <lineage>
        <taxon>Bacteria</taxon>
        <taxon>Bacillati</taxon>
        <taxon>Actinomycetota</taxon>
        <taxon>Actinomycetes</taxon>
        <taxon>Propionibacteriales</taxon>
        <taxon>Propionibacteriaceae</taxon>
        <taxon>Arachnia</taxon>
    </lineage>
</organism>
<dbReference type="Gene3D" id="1.10.10.60">
    <property type="entry name" value="Homeodomain-like"/>
    <property type="match status" value="1"/>
</dbReference>